<feature type="non-terminal residue" evidence="1">
    <location>
        <position position="1"/>
    </location>
</feature>
<organism evidence="1 2">
    <name type="scientific">Brachionus plicatilis</name>
    <name type="common">Marine rotifer</name>
    <name type="synonym">Brachionus muelleri</name>
    <dbReference type="NCBI Taxonomy" id="10195"/>
    <lineage>
        <taxon>Eukaryota</taxon>
        <taxon>Metazoa</taxon>
        <taxon>Spiralia</taxon>
        <taxon>Gnathifera</taxon>
        <taxon>Rotifera</taxon>
        <taxon>Eurotatoria</taxon>
        <taxon>Monogononta</taxon>
        <taxon>Pseudotrocha</taxon>
        <taxon>Ploima</taxon>
        <taxon>Brachionidae</taxon>
        <taxon>Brachionus</taxon>
    </lineage>
</organism>
<keyword evidence="2" id="KW-1185">Reference proteome</keyword>
<sequence>IEKVKRKISFFGKINNSQKKGLISIFEKKNQCFLLLEFIIFSAYSLECKILKNFEKHTFSI</sequence>
<reference evidence="1 2" key="1">
    <citation type="journal article" date="2018" name="Sci. Rep.">
        <title>Genomic signatures of local adaptation to the degree of environmental predictability in rotifers.</title>
        <authorList>
            <person name="Franch-Gras L."/>
            <person name="Hahn C."/>
            <person name="Garcia-Roger E.M."/>
            <person name="Carmona M.J."/>
            <person name="Serra M."/>
            <person name="Gomez A."/>
        </authorList>
    </citation>
    <scope>NUCLEOTIDE SEQUENCE [LARGE SCALE GENOMIC DNA]</scope>
    <source>
        <strain evidence="1">HYR1</strain>
    </source>
</reference>
<proteinExistence type="predicted"/>
<name>A0A3M7QTI7_BRAPC</name>
<comment type="caution">
    <text evidence="1">The sequence shown here is derived from an EMBL/GenBank/DDBJ whole genome shotgun (WGS) entry which is preliminary data.</text>
</comment>
<dbReference type="Proteomes" id="UP000276133">
    <property type="component" value="Unassembled WGS sequence"/>
</dbReference>
<evidence type="ECO:0000313" key="1">
    <source>
        <dbReference type="EMBL" id="RNA14603.1"/>
    </source>
</evidence>
<gene>
    <name evidence="1" type="ORF">BpHYR1_005686</name>
</gene>
<protein>
    <submittedName>
        <fullName evidence="1">Uncharacterized protein</fullName>
    </submittedName>
</protein>
<accession>A0A3M7QTI7</accession>
<dbReference type="AlphaFoldDB" id="A0A3M7QTI7"/>
<evidence type="ECO:0000313" key="2">
    <source>
        <dbReference type="Proteomes" id="UP000276133"/>
    </source>
</evidence>
<dbReference type="EMBL" id="REGN01005155">
    <property type="protein sequence ID" value="RNA14603.1"/>
    <property type="molecule type" value="Genomic_DNA"/>
</dbReference>